<dbReference type="Proteomes" id="UP001163324">
    <property type="component" value="Chromosome 3"/>
</dbReference>
<keyword evidence="2" id="KW-1185">Reference proteome</keyword>
<protein>
    <submittedName>
        <fullName evidence="1">Uncharacterized protein</fullName>
    </submittedName>
</protein>
<comment type="caution">
    <text evidence="1">The sequence shown here is derived from an EMBL/GenBank/DDBJ whole genome shotgun (WGS) entry which is preliminary data.</text>
</comment>
<dbReference type="EMBL" id="CM047942">
    <property type="protein sequence ID" value="KAI9901685.1"/>
    <property type="molecule type" value="Genomic_DNA"/>
</dbReference>
<proteinExistence type="predicted"/>
<reference evidence="1" key="1">
    <citation type="submission" date="2022-10" db="EMBL/GenBank/DDBJ databases">
        <title>Complete Genome of Trichothecium roseum strain YXFP-22015, a Plant Pathogen Isolated from Citrus.</title>
        <authorList>
            <person name="Wang Y."/>
            <person name="Zhu L."/>
        </authorList>
    </citation>
    <scope>NUCLEOTIDE SEQUENCE</scope>
    <source>
        <strain evidence="1">YXFP-22015</strain>
    </source>
</reference>
<accession>A0ACC0V700</accession>
<evidence type="ECO:0000313" key="1">
    <source>
        <dbReference type="EMBL" id="KAI9901685.1"/>
    </source>
</evidence>
<sequence>MKTALVLAAGVANAWVIWPDYPNGTYGAAVAPPVRHDPAVQLKWDDVFTKNRAASWQPKDEPCKATAAGGHRSTECCEPADDDDPACRRGDDDDDAPDESDPFNLKAGSIEPAFPMGRFRGGYPYGGPRELVTGFPDLPEPSPIKKTGFPVPPASNQVKKTGVSDLPVPSQVRKIIRFRKARPLFGFYIAPGAVVFRHRRPTSGSDRYRLKASTFDGDQCAAPSAVPNIAHCGPSGRERRATKDVPGILEFGTWYPWSNPNSVAKTMFREAKEDAEEEAAAPPTANPPNTTSDTVETAAPEAQDEDMPVRRDLSVPNPKKKMGGNVVRSVSLDGLKFPSSISCNQKAGKLPEADYNEAKEELFDYCSISNPEGNQIEVALQGAAAVYACSFAEDTASGAPSPTGKCSEKDYGIFEEVLDDICGKGVPGWVENTNDNRVYGRALRGMNICGDFVASDAQYGVDGDEEEDEEDDNGGDNVDGDGFFTFKYPKKNGGGDGCEGEQCGASKGKKPEEDQ</sequence>
<name>A0ACC0V700_9HYPO</name>
<gene>
    <name evidence="1" type="ORF">N3K66_003502</name>
</gene>
<evidence type="ECO:0000313" key="2">
    <source>
        <dbReference type="Proteomes" id="UP001163324"/>
    </source>
</evidence>
<organism evidence="1 2">
    <name type="scientific">Trichothecium roseum</name>
    <dbReference type="NCBI Taxonomy" id="47278"/>
    <lineage>
        <taxon>Eukaryota</taxon>
        <taxon>Fungi</taxon>
        <taxon>Dikarya</taxon>
        <taxon>Ascomycota</taxon>
        <taxon>Pezizomycotina</taxon>
        <taxon>Sordariomycetes</taxon>
        <taxon>Hypocreomycetidae</taxon>
        <taxon>Hypocreales</taxon>
        <taxon>Hypocreales incertae sedis</taxon>
        <taxon>Trichothecium</taxon>
    </lineage>
</organism>